<dbReference type="Proteomes" id="UP000095023">
    <property type="component" value="Unassembled WGS sequence"/>
</dbReference>
<evidence type="ECO:0000256" key="12">
    <source>
        <dbReference type="ARBA" id="ARBA00022977"/>
    </source>
</evidence>
<evidence type="ECO:0000256" key="11">
    <source>
        <dbReference type="ARBA" id="ARBA00022842"/>
    </source>
</evidence>
<dbReference type="AlphaFoldDB" id="A0A1E4TCF9"/>
<comment type="catalytic activity">
    <reaction evidence="14">
        <text>2-(2-carboxy-4-methylthiazol-5-yl)ethyl phosphate + 4-amino-2-methyl-5-(diphosphooxymethyl)pyrimidine + 2 H(+) = thiamine phosphate + CO2 + diphosphate</text>
        <dbReference type="Rhea" id="RHEA:47848"/>
        <dbReference type="ChEBI" id="CHEBI:15378"/>
        <dbReference type="ChEBI" id="CHEBI:16526"/>
        <dbReference type="ChEBI" id="CHEBI:33019"/>
        <dbReference type="ChEBI" id="CHEBI:37575"/>
        <dbReference type="ChEBI" id="CHEBI:57841"/>
        <dbReference type="ChEBI" id="CHEBI:62890"/>
        <dbReference type="EC" id="2.5.1.3"/>
    </reaction>
</comment>
<dbReference type="CDD" id="cd01170">
    <property type="entry name" value="THZ_kinase"/>
    <property type="match status" value="1"/>
</dbReference>
<reference evidence="20" key="1">
    <citation type="submission" date="2016-02" db="EMBL/GenBank/DDBJ databases">
        <title>Comparative genomics of biotechnologically important yeasts.</title>
        <authorList>
            <consortium name="DOE Joint Genome Institute"/>
            <person name="Riley R."/>
            <person name="Haridas S."/>
            <person name="Wolfe K.H."/>
            <person name="Lopes M.R."/>
            <person name="Hittinger C.T."/>
            <person name="Goker M."/>
            <person name="Salamov A."/>
            <person name="Wisecaver J."/>
            <person name="Long T.M."/>
            <person name="Aerts A.L."/>
            <person name="Barry K."/>
            <person name="Choi C."/>
            <person name="Clum A."/>
            <person name="Coughlan A.Y."/>
            <person name="Deshpande S."/>
            <person name="Douglass A.P."/>
            <person name="Hanson S.J."/>
            <person name="Klenk H.-P."/>
            <person name="Labutti K."/>
            <person name="Lapidus A."/>
            <person name="Lindquist E."/>
            <person name="Lipzen A."/>
            <person name="Meier-Kolthoff J.P."/>
            <person name="Ohm R.A."/>
            <person name="Otillar R.P."/>
            <person name="Pangilinan J."/>
            <person name="Peng Y."/>
            <person name="Rokas A."/>
            <person name="Rosa C.A."/>
            <person name="Scheuner C."/>
            <person name="Sibirny A.A."/>
            <person name="Slot J.C."/>
            <person name="Stielow J.B."/>
            <person name="Sun H."/>
            <person name="Kurtzman C.P."/>
            <person name="Blackwell M."/>
            <person name="Jeffries T.W."/>
            <person name="Grigoriev I.V."/>
        </authorList>
    </citation>
    <scope>NUCLEOTIDE SEQUENCE [LARGE SCALE GENOMIC DNA]</scope>
    <source>
        <strain evidence="20">NRRL Y-17796</strain>
    </source>
</reference>
<comment type="catalytic activity">
    <reaction evidence="15">
        <text>2-[(2R,5Z)-2-carboxy-4-methylthiazol-5(2H)-ylidene]ethyl phosphate + 4-amino-2-methyl-5-(diphosphooxymethyl)pyrimidine + 2 H(+) = thiamine phosphate + CO2 + diphosphate</text>
        <dbReference type="Rhea" id="RHEA:47844"/>
        <dbReference type="ChEBI" id="CHEBI:15378"/>
        <dbReference type="ChEBI" id="CHEBI:16526"/>
        <dbReference type="ChEBI" id="CHEBI:33019"/>
        <dbReference type="ChEBI" id="CHEBI:37575"/>
        <dbReference type="ChEBI" id="CHEBI:57841"/>
        <dbReference type="ChEBI" id="CHEBI:62899"/>
        <dbReference type="EC" id="2.5.1.3"/>
    </reaction>
</comment>
<comment type="pathway">
    <text evidence="4">Cofactor biosynthesis; thiamine diphosphate biosynthesis; 4-methyl-5-(2-phosphoethyl)-thiazole from 5-(2-hydroxyethyl)-4-methylthiazole: step 1/1.</text>
</comment>
<dbReference type="PRINTS" id="PR01099">
    <property type="entry name" value="HYETHTZKNASE"/>
</dbReference>
<dbReference type="InterPro" id="IPR034291">
    <property type="entry name" value="TMP_synthase"/>
</dbReference>
<evidence type="ECO:0000256" key="6">
    <source>
        <dbReference type="ARBA" id="ARBA00022679"/>
    </source>
</evidence>
<dbReference type="HAMAP" id="MF_00228">
    <property type="entry name" value="Thz_kinase"/>
    <property type="match status" value="1"/>
</dbReference>
<dbReference type="GO" id="GO:0004417">
    <property type="term" value="F:hydroxyethylthiazole kinase activity"/>
    <property type="evidence" value="ECO:0007669"/>
    <property type="project" value="UniProtKB-EC"/>
</dbReference>
<evidence type="ECO:0000256" key="7">
    <source>
        <dbReference type="ARBA" id="ARBA00022723"/>
    </source>
</evidence>
<dbReference type="GO" id="GO:0005524">
    <property type="term" value="F:ATP binding"/>
    <property type="evidence" value="ECO:0007669"/>
    <property type="project" value="UniProtKB-KW"/>
</dbReference>
<dbReference type="SUPFAM" id="SSF51391">
    <property type="entry name" value="Thiamin phosphate synthase"/>
    <property type="match status" value="1"/>
</dbReference>
<evidence type="ECO:0000256" key="16">
    <source>
        <dbReference type="ARBA" id="ARBA00061146"/>
    </source>
</evidence>
<keyword evidence="10" id="KW-0067">ATP-binding</keyword>
<evidence type="ECO:0000256" key="2">
    <source>
        <dbReference type="ARBA" id="ARBA00001946"/>
    </source>
</evidence>
<comment type="similarity">
    <text evidence="17">In the N-terminal section; belongs to the thiamine-phosphate synthase family.</text>
</comment>
<keyword evidence="7" id="KW-0479">Metal-binding</keyword>
<dbReference type="HAMAP" id="MF_00097">
    <property type="entry name" value="TMP_synthase"/>
    <property type="match status" value="1"/>
</dbReference>
<keyword evidence="9" id="KW-0418">Kinase</keyword>
<comment type="pathway">
    <text evidence="5">Cofactor biosynthesis; thiamine diphosphate biosynthesis; thiamine phosphate from 4-amino-2-methyl-5-diphosphomethylpyrimidine and 4-methyl-5-(2-phosphoethyl)-thiazole: step 1/1.</text>
</comment>
<dbReference type="NCBIfam" id="TIGR00693">
    <property type="entry name" value="thiE"/>
    <property type="match status" value="1"/>
</dbReference>
<proteinExistence type="inferred from homology"/>
<evidence type="ECO:0000313" key="20">
    <source>
        <dbReference type="Proteomes" id="UP000095023"/>
    </source>
</evidence>
<evidence type="ECO:0000256" key="9">
    <source>
        <dbReference type="ARBA" id="ARBA00022777"/>
    </source>
</evidence>
<evidence type="ECO:0000313" key="19">
    <source>
        <dbReference type="EMBL" id="ODV89407.1"/>
    </source>
</evidence>
<evidence type="ECO:0000256" key="10">
    <source>
        <dbReference type="ARBA" id="ARBA00022840"/>
    </source>
</evidence>
<keyword evidence="8" id="KW-0547">Nucleotide-binding</keyword>
<dbReference type="UniPathway" id="UPA00060">
    <property type="reaction ID" value="UER00139"/>
</dbReference>
<comment type="catalytic activity">
    <reaction evidence="13">
        <text>4-methyl-5-(2-phosphooxyethyl)-thiazole + 4-amino-2-methyl-5-(diphosphooxymethyl)pyrimidine + H(+) = thiamine phosphate + diphosphate</text>
        <dbReference type="Rhea" id="RHEA:22328"/>
        <dbReference type="ChEBI" id="CHEBI:15378"/>
        <dbReference type="ChEBI" id="CHEBI:33019"/>
        <dbReference type="ChEBI" id="CHEBI:37575"/>
        <dbReference type="ChEBI" id="CHEBI:57841"/>
        <dbReference type="ChEBI" id="CHEBI:58296"/>
        <dbReference type="EC" id="2.5.1.3"/>
    </reaction>
</comment>
<dbReference type="InterPro" id="IPR013785">
    <property type="entry name" value="Aldolase_TIM"/>
</dbReference>
<dbReference type="NCBIfam" id="NF006830">
    <property type="entry name" value="PRK09355.1"/>
    <property type="match status" value="1"/>
</dbReference>
<dbReference type="GO" id="GO:0009228">
    <property type="term" value="P:thiamine biosynthetic process"/>
    <property type="evidence" value="ECO:0007669"/>
    <property type="project" value="UniProtKB-KW"/>
</dbReference>
<feature type="domain" description="Thiamine phosphate synthase/TenI" evidence="18">
    <location>
        <begin position="8"/>
        <end position="196"/>
    </location>
</feature>
<accession>A0A1E4TCF9</accession>
<dbReference type="PANTHER" id="PTHR20857:SF23">
    <property type="entry name" value="THIAMINE BIOSYNTHETIC BIFUNCTIONAL ENZYME"/>
    <property type="match status" value="1"/>
</dbReference>
<sequence>MSLVDYGVYLVTDSGLLPPGRSLLQQVESALEGGVTLVQLREKSGDTGEIVQLAIKVKELTDKFNVPLIIDDRVDIALAVDAAGVHVGQTDMDVTTVRRLVGPDKIVGVSCHTVEQSLKAIAESADYLGCGPIYPTKTKSVERPPLGINGLKEIVTAVSKSPRPVPIVAIGGIKVTNVDEVLTAAPTVGVAVVTGIISDPDAKRAATGFLVKVQNNGGGRWCKGSFEREKQYCKYLFEEQETPLVHQIVNKVVPNFAANVTLALKASPIMSECPGDFKALSSVPLSALFLNLGNATEQGYETMLAAGKAYNEANRPIVFDPIGAGASPIRKDISMRLLNNLRLDVIKGNESEILTLAGYDTLSRGVDSAGVASDAVKVEAAQSLAQKLGCVVVISGKMDIVANGTDVYYNPFGSPLLGQVTGSGCCLGTTITRFLTSDKLSTFHAAAAAVWYYTRSSELVENVKGPGTFVPAFIDSLADGSALK</sequence>
<dbReference type="CDD" id="cd00564">
    <property type="entry name" value="TMP_TenI"/>
    <property type="match status" value="1"/>
</dbReference>
<dbReference type="Pfam" id="PF02581">
    <property type="entry name" value="TMP-TENI"/>
    <property type="match status" value="1"/>
</dbReference>
<evidence type="ECO:0000256" key="3">
    <source>
        <dbReference type="ARBA" id="ARBA00003814"/>
    </source>
</evidence>
<evidence type="ECO:0000256" key="17">
    <source>
        <dbReference type="ARBA" id="ARBA00061283"/>
    </source>
</evidence>
<dbReference type="FunFam" id="3.20.20.70:FF:000104">
    <property type="entry name" value="Thiamine biosynthetic bifunctional enzyme"/>
    <property type="match status" value="1"/>
</dbReference>
<gene>
    <name evidence="19" type="ORF">CANCADRAFT_40887</name>
</gene>
<dbReference type="InterPro" id="IPR000417">
    <property type="entry name" value="Hyethyz_kinase"/>
</dbReference>
<dbReference type="InterPro" id="IPR022998">
    <property type="entry name" value="ThiamineP_synth_TenI"/>
</dbReference>
<comment type="function">
    <text evidence="3">Condenses 4-methyl-5-(beta-hydroxyethyl)thiazole monophosphate (THZ-P) and 2-methyl-4-amino-5-hydroxymethyl pyrimidine pyrophosphate (HMP-PP) to form thiamine monophosphate (TMP).</text>
</comment>
<protein>
    <recommendedName>
        <fullName evidence="18">Thiamine phosphate synthase/TenI domain-containing protein</fullName>
    </recommendedName>
</protein>
<keyword evidence="11" id="KW-0460">Magnesium</keyword>
<dbReference type="GO" id="GO:0005829">
    <property type="term" value="C:cytosol"/>
    <property type="evidence" value="ECO:0007669"/>
    <property type="project" value="EnsemblFungi"/>
</dbReference>
<dbReference type="PANTHER" id="PTHR20857">
    <property type="entry name" value="THIAMINE-PHOSPHATE PYROPHOSPHORYLASE"/>
    <property type="match status" value="1"/>
</dbReference>
<dbReference type="SUPFAM" id="SSF53613">
    <property type="entry name" value="Ribokinase-like"/>
    <property type="match status" value="1"/>
</dbReference>
<comment type="catalytic activity">
    <reaction evidence="1">
        <text>5-(2-hydroxyethyl)-4-methylthiazole + ATP = 4-methyl-5-(2-phosphooxyethyl)-thiazole + ADP + H(+)</text>
        <dbReference type="Rhea" id="RHEA:24212"/>
        <dbReference type="ChEBI" id="CHEBI:15378"/>
        <dbReference type="ChEBI" id="CHEBI:17957"/>
        <dbReference type="ChEBI" id="CHEBI:30616"/>
        <dbReference type="ChEBI" id="CHEBI:58296"/>
        <dbReference type="ChEBI" id="CHEBI:456216"/>
        <dbReference type="EC" id="2.7.1.50"/>
    </reaction>
</comment>
<dbReference type="GO" id="GO:0009229">
    <property type="term" value="P:thiamine diphosphate biosynthetic process"/>
    <property type="evidence" value="ECO:0007669"/>
    <property type="project" value="UniProtKB-UniPathway"/>
</dbReference>
<dbReference type="InterPro" id="IPR029056">
    <property type="entry name" value="Ribokinase-like"/>
</dbReference>
<dbReference type="EMBL" id="KV453843">
    <property type="protein sequence ID" value="ODV89407.1"/>
    <property type="molecule type" value="Genomic_DNA"/>
</dbReference>
<keyword evidence="12" id="KW-0784">Thiamine biosynthesis</keyword>
<name>A0A1E4TCF9_9ASCO</name>
<evidence type="ECO:0000259" key="18">
    <source>
        <dbReference type="Pfam" id="PF02581"/>
    </source>
</evidence>
<comment type="similarity">
    <text evidence="16">In the C-terminal section; belongs to the Thz kinase family.</text>
</comment>
<dbReference type="OrthoDB" id="4994at2759"/>
<evidence type="ECO:0000256" key="15">
    <source>
        <dbReference type="ARBA" id="ARBA00047883"/>
    </source>
</evidence>
<evidence type="ECO:0000256" key="5">
    <source>
        <dbReference type="ARBA" id="ARBA00005165"/>
    </source>
</evidence>
<evidence type="ECO:0000256" key="4">
    <source>
        <dbReference type="ARBA" id="ARBA00004868"/>
    </source>
</evidence>
<evidence type="ECO:0000256" key="13">
    <source>
        <dbReference type="ARBA" id="ARBA00047334"/>
    </source>
</evidence>
<evidence type="ECO:0000256" key="14">
    <source>
        <dbReference type="ARBA" id="ARBA00047851"/>
    </source>
</evidence>
<comment type="cofactor">
    <cofactor evidence="2">
        <name>Mg(2+)</name>
        <dbReference type="ChEBI" id="CHEBI:18420"/>
    </cofactor>
</comment>
<dbReference type="InterPro" id="IPR036206">
    <property type="entry name" value="ThiamineP_synth_sf"/>
</dbReference>
<dbReference type="Pfam" id="PF02110">
    <property type="entry name" value="HK"/>
    <property type="match status" value="1"/>
</dbReference>
<evidence type="ECO:0000256" key="8">
    <source>
        <dbReference type="ARBA" id="ARBA00022741"/>
    </source>
</evidence>
<keyword evidence="20" id="KW-1185">Reference proteome</keyword>
<evidence type="ECO:0000256" key="1">
    <source>
        <dbReference type="ARBA" id="ARBA00001771"/>
    </source>
</evidence>
<dbReference type="GO" id="GO:0004789">
    <property type="term" value="F:thiamine-phosphate diphosphorylase activity"/>
    <property type="evidence" value="ECO:0007669"/>
    <property type="project" value="UniProtKB-EC"/>
</dbReference>
<organism evidence="19 20">
    <name type="scientific">Tortispora caseinolytica NRRL Y-17796</name>
    <dbReference type="NCBI Taxonomy" id="767744"/>
    <lineage>
        <taxon>Eukaryota</taxon>
        <taxon>Fungi</taxon>
        <taxon>Dikarya</taxon>
        <taxon>Ascomycota</taxon>
        <taxon>Saccharomycotina</taxon>
        <taxon>Trigonopsidomycetes</taxon>
        <taxon>Trigonopsidales</taxon>
        <taxon>Trigonopsidaceae</taxon>
        <taxon>Tortispora</taxon>
    </lineage>
</organism>
<dbReference type="Gene3D" id="3.40.1190.20">
    <property type="match status" value="1"/>
</dbReference>
<dbReference type="Gene3D" id="3.20.20.70">
    <property type="entry name" value="Aldolase class I"/>
    <property type="match status" value="1"/>
</dbReference>
<keyword evidence="6" id="KW-0808">Transferase</keyword>
<dbReference type="GO" id="GO:0000287">
    <property type="term" value="F:magnesium ion binding"/>
    <property type="evidence" value="ECO:0007669"/>
    <property type="project" value="InterPro"/>
</dbReference>